<dbReference type="EC" id="2.3.1.179" evidence="3 11"/>
<evidence type="ECO:0000313" key="16">
    <source>
        <dbReference type="Proteomes" id="UP000721442"/>
    </source>
</evidence>
<dbReference type="PANTHER" id="PTHR11712:SF336">
    <property type="entry name" value="3-OXOACYL-[ACYL-CARRIER-PROTEIN] SYNTHASE, MITOCHONDRIAL"/>
    <property type="match status" value="1"/>
</dbReference>
<evidence type="ECO:0000256" key="1">
    <source>
        <dbReference type="ARBA" id="ARBA00005194"/>
    </source>
</evidence>
<dbReference type="AlphaFoldDB" id="A0A940ICJ4"/>
<evidence type="ECO:0000256" key="9">
    <source>
        <dbReference type="ARBA" id="ARBA00023160"/>
    </source>
</evidence>
<proteinExistence type="inferred from homology"/>
<evidence type="ECO:0000256" key="8">
    <source>
        <dbReference type="ARBA" id="ARBA00023098"/>
    </source>
</evidence>
<keyword evidence="10 11" id="KW-0012">Acyltransferase</keyword>
<dbReference type="NCBIfam" id="NF005589">
    <property type="entry name" value="PRK07314.1"/>
    <property type="match status" value="1"/>
</dbReference>
<keyword evidence="7" id="KW-0276">Fatty acid metabolism</keyword>
<dbReference type="PROSITE" id="PS00606">
    <property type="entry name" value="KS3_1"/>
    <property type="match status" value="1"/>
</dbReference>
<dbReference type="InterPro" id="IPR020841">
    <property type="entry name" value="PKS_Beta-ketoAc_synthase_dom"/>
</dbReference>
<gene>
    <name evidence="15" type="primary">fabF</name>
    <name evidence="15" type="ORF">IAC77_04040</name>
</gene>
<keyword evidence="8" id="KW-0443">Lipid metabolism</keyword>
<dbReference type="InterPro" id="IPR014030">
    <property type="entry name" value="Ketoacyl_synth_N"/>
</dbReference>
<comment type="function">
    <text evidence="11">Involved in the type II fatty acid elongation cycle. Catalyzes the elongation of a wide range of acyl-ACP by the addition of two carbons from malonyl-ACP to an acyl acceptor. Can efficiently catalyze the conversion of palmitoleoyl-ACP (cis-hexadec-9-enoyl-ACP) to cis-vaccenoyl-ACP (cis-octadec-11-enoyl-ACP), an essential step in the thermal regulation of fatty acid composition.</text>
</comment>
<dbReference type="InterPro" id="IPR016039">
    <property type="entry name" value="Thiolase-like"/>
</dbReference>
<keyword evidence="9 11" id="KW-0275">Fatty acid biosynthesis</keyword>
<comment type="catalytic activity">
    <reaction evidence="11">
        <text>(9Z)-hexadecenoyl-[ACP] + malonyl-[ACP] + H(+) = 3-oxo-(11Z)-octadecenoyl-[ACP] + holo-[ACP] + CO2</text>
        <dbReference type="Rhea" id="RHEA:55040"/>
        <dbReference type="Rhea" id="RHEA-COMP:9623"/>
        <dbReference type="Rhea" id="RHEA-COMP:9685"/>
        <dbReference type="Rhea" id="RHEA-COMP:10800"/>
        <dbReference type="Rhea" id="RHEA-COMP:14074"/>
        <dbReference type="ChEBI" id="CHEBI:15378"/>
        <dbReference type="ChEBI" id="CHEBI:16526"/>
        <dbReference type="ChEBI" id="CHEBI:64479"/>
        <dbReference type="ChEBI" id="CHEBI:78449"/>
        <dbReference type="ChEBI" id="CHEBI:83989"/>
        <dbReference type="ChEBI" id="CHEBI:138538"/>
        <dbReference type="EC" id="2.3.1.179"/>
    </reaction>
</comment>
<comment type="pathway">
    <text evidence="1 11">Lipid metabolism; fatty acid biosynthesis.</text>
</comment>
<dbReference type="PIRSF" id="PIRSF000447">
    <property type="entry name" value="KAS_II"/>
    <property type="match status" value="1"/>
</dbReference>
<comment type="catalytic activity">
    <reaction evidence="11">
        <text>a fatty acyl-[ACP] + malonyl-[ACP] + H(+) = a 3-oxoacyl-[ACP] + holo-[ACP] + CO2</text>
        <dbReference type="Rhea" id="RHEA:22836"/>
        <dbReference type="Rhea" id="RHEA-COMP:9623"/>
        <dbReference type="Rhea" id="RHEA-COMP:9685"/>
        <dbReference type="Rhea" id="RHEA-COMP:9916"/>
        <dbReference type="Rhea" id="RHEA-COMP:14125"/>
        <dbReference type="ChEBI" id="CHEBI:15378"/>
        <dbReference type="ChEBI" id="CHEBI:16526"/>
        <dbReference type="ChEBI" id="CHEBI:64479"/>
        <dbReference type="ChEBI" id="CHEBI:78449"/>
        <dbReference type="ChEBI" id="CHEBI:78776"/>
        <dbReference type="ChEBI" id="CHEBI:138651"/>
    </reaction>
</comment>
<dbReference type="InterPro" id="IPR000794">
    <property type="entry name" value="Beta-ketoacyl_synthase"/>
</dbReference>
<evidence type="ECO:0000256" key="11">
    <source>
        <dbReference type="PIRNR" id="PIRNR000447"/>
    </source>
</evidence>
<feature type="domain" description="Ketosynthase family 3 (KS3)" evidence="14">
    <location>
        <begin position="1"/>
        <end position="414"/>
    </location>
</feature>
<evidence type="ECO:0000256" key="6">
    <source>
        <dbReference type="ARBA" id="ARBA00022679"/>
    </source>
</evidence>
<dbReference type="GO" id="GO:0004315">
    <property type="term" value="F:3-oxoacyl-[acyl-carrier-protein] synthase activity"/>
    <property type="evidence" value="ECO:0007669"/>
    <property type="project" value="UniProtKB-UniRule"/>
</dbReference>
<reference evidence="15" key="1">
    <citation type="submission" date="2020-10" db="EMBL/GenBank/DDBJ databases">
        <authorList>
            <person name="Gilroy R."/>
        </authorList>
    </citation>
    <scope>NUCLEOTIDE SEQUENCE</scope>
    <source>
        <strain evidence="15">B1-16210</strain>
    </source>
</reference>
<dbReference type="Gene3D" id="3.40.47.10">
    <property type="match status" value="1"/>
</dbReference>
<evidence type="ECO:0000256" key="13">
    <source>
        <dbReference type="RuleBase" id="RU003694"/>
    </source>
</evidence>
<dbReference type="SUPFAM" id="SSF53901">
    <property type="entry name" value="Thiolase-like"/>
    <property type="match status" value="2"/>
</dbReference>
<dbReference type="PROSITE" id="PS52004">
    <property type="entry name" value="KS3_2"/>
    <property type="match status" value="1"/>
</dbReference>
<dbReference type="Pfam" id="PF00109">
    <property type="entry name" value="ketoacyl-synt"/>
    <property type="match status" value="1"/>
</dbReference>
<dbReference type="EMBL" id="JADINE010000050">
    <property type="protein sequence ID" value="MBO8407599.1"/>
    <property type="molecule type" value="Genomic_DNA"/>
</dbReference>
<evidence type="ECO:0000256" key="10">
    <source>
        <dbReference type="ARBA" id="ARBA00023315"/>
    </source>
</evidence>
<dbReference type="InterPro" id="IPR017568">
    <property type="entry name" value="3-oxoacyl-ACP_synth-2"/>
</dbReference>
<evidence type="ECO:0000256" key="4">
    <source>
        <dbReference type="ARBA" id="ARBA00014657"/>
    </source>
</evidence>
<dbReference type="FunFam" id="3.40.47.10:FF:000009">
    <property type="entry name" value="3-oxoacyl-[acyl-carrier-protein] synthase 2"/>
    <property type="match status" value="1"/>
</dbReference>
<dbReference type="NCBIfam" id="TIGR03150">
    <property type="entry name" value="fabF"/>
    <property type="match status" value="1"/>
</dbReference>
<dbReference type="GO" id="GO:0006633">
    <property type="term" value="P:fatty acid biosynthetic process"/>
    <property type="evidence" value="ECO:0007669"/>
    <property type="project" value="UniProtKB-UniRule"/>
</dbReference>
<protein>
    <recommendedName>
        <fullName evidence="4 11">3-oxoacyl-[acyl-carrier-protein] synthase 2</fullName>
        <ecNumber evidence="3 11">2.3.1.179</ecNumber>
    </recommendedName>
</protein>
<evidence type="ECO:0000256" key="12">
    <source>
        <dbReference type="PIRSR" id="PIRSR000447-1"/>
    </source>
</evidence>
<evidence type="ECO:0000256" key="7">
    <source>
        <dbReference type="ARBA" id="ARBA00022832"/>
    </source>
</evidence>
<dbReference type="PANTHER" id="PTHR11712">
    <property type="entry name" value="POLYKETIDE SYNTHASE-RELATED"/>
    <property type="match status" value="1"/>
</dbReference>
<dbReference type="InterPro" id="IPR018201">
    <property type="entry name" value="Ketoacyl_synth_AS"/>
</dbReference>
<accession>A0A940ICJ4</accession>
<sequence>MKRVVITGMGIVSPVGTGIEYAWKNIVNGVSGVRKIDTFDASDLTSQIAGLPVIGTEPGQYNPDAVVDVREQRKMDKCIVYGMVAADEAIRDAGLIDYDGDKSRMGVSIGAGIGGLNTIYDNCVELYANGPRHISPFFIPKVIINMTAGHVSIKYGLKGPNLSVVTACASAAHSIGEAVRLIQHGDADVMVAGGSEGAVGKIGVAGFCAMKALSTRNDEPTKASRPWDKERDGFVMGEGAGILVLEEYEHAVARGAKIYAEVAGYGLSGDAYHITAPAPGGEGGMRAMQAALNDAGMTPADVDYINAHGTSTGLGDLGELSAVKTLFAGTDVCMSSTKSMTGHLLGAAGAIEAIFCVMAIRDGIVPPTINLENPEDEVGDFNLVPNVAQNKPVNVALSNSFGFGGTNASLVIKRFEK</sequence>
<organism evidence="15 16">
    <name type="scientific">Candidatus Enterousia excrementavium</name>
    <dbReference type="NCBI Taxonomy" id="2840789"/>
    <lineage>
        <taxon>Bacteria</taxon>
        <taxon>Pseudomonadati</taxon>
        <taxon>Pseudomonadota</taxon>
        <taxon>Alphaproteobacteria</taxon>
        <taxon>Candidatus Enterousia</taxon>
    </lineage>
</organism>
<dbReference type="CDD" id="cd00834">
    <property type="entry name" value="KAS_I_II"/>
    <property type="match status" value="1"/>
</dbReference>
<feature type="active site" description="For beta-ketoacyl synthase activity" evidence="12">
    <location>
        <position position="168"/>
    </location>
</feature>
<evidence type="ECO:0000259" key="14">
    <source>
        <dbReference type="PROSITE" id="PS52004"/>
    </source>
</evidence>
<dbReference type="SMART" id="SM00825">
    <property type="entry name" value="PKS_KS"/>
    <property type="match status" value="1"/>
</dbReference>
<reference evidence="15" key="2">
    <citation type="journal article" date="2021" name="PeerJ">
        <title>Extensive microbial diversity within the chicken gut microbiome revealed by metagenomics and culture.</title>
        <authorList>
            <person name="Gilroy R."/>
            <person name="Ravi A."/>
            <person name="Getino M."/>
            <person name="Pursley I."/>
            <person name="Horton D.L."/>
            <person name="Alikhan N.F."/>
            <person name="Baker D."/>
            <person name="Gharbi K."/>
            <person name="Hall N."/>
            <person name="Watson M."/>
            <person name="Adriaenssens E.M."/>
            <person name="Foster-Nyarko E."/>
            <person name="Jarju S."/>
            <person name="Secka A."/>
            <person name="Antonio M."/>
            <person name="Oren A."/>
            <person name="Chaudhuri R.R."/>
            <person name="La Ragione R."/>
            <person name="Hildebrand F."/>
            <person name="Pallen M.J."/>
        </authorList>
    </citation>
    <scope>NUCLEOTIDE SEQUENCE</scope>
    <source>
        <strain evidence="15">B1-16210</strain>
    </source>
</reference>
<evidence type="ECO:0000313" key="15">
    <source>
        <dbReference type="EMBL" id="MBO8407599.1"/>
    </source>
</evidence>
<comment type="similarity">
    <text evidence="2 11 13">Belongs to the thiolase-like superfamily. Beta-ketoacyl-ACP synthases family.</text>
</comment>
<comment type="caution">
    <text evidence="15">The sequence shown here is derived from an EMBL/GenBank/DDBJ whole genome shotgun (WGS) entry which is preliminary data.</text>
</comment>
<keyword evidence="6 11" id="KW-0808">Transferase</keyword>
<dbReference type="InterPro" id="IPR014031">
    <property type="entry name" value="Ketoacyl_synth_C"/>
</dbReference>
<evidence type="ECO:0000256" key="5">
    <source>
        <dbReference type="ARBA" id="ARBA00022516"/>
    </source>
</evidence>
<dbReference type="GO" id="GO:0005829">
    <property type="term" value="C:cytosol"/>
    <property type="evidence" value="ECO:0007669"/>
    <property type="project" value="TreeGrafter"/>
</dbReference>
<name>A0A940ICJ4_9PROT</name>
<dbReference type="Pfam" id="PF02801">
    <property type="entry name" value="Ketoacyl-synt_C"/>
    <property type="match status" value="1"/>
</dbReference>
<evidence type="ECO:0000256" key="3">
    <source>
        <dbReference type="ARBA" id="ARBA00012356"/>
    </source>
</evidence>
<keyword evidence="5 11" id="KW-0444">Lipid biosynthesis</keyword>
<dbReference type="Proteomes" id="UP000721442">
    <property type="component" value="Unassembled WGS sequence"/>
</dbReference>
<dbReference type="NCBIfam" id="NF004970">
    <property type="entry name" value="PRK06333.1"/>
    <property type="match status" value="1"/>
</dbReference>
<evidence type="ECO:0000256" key="2">
    <source>
        <dbReference type="ARBA" id="ARBA00008467"/>
    </source>
</evidence>